<comment type="caution">
    <text evidence="1">The sequence shown here is derived from an EMBL/GenBank/DDBJ whole genome shotgun (WGS) entry which is preliminary data.</text>
</comment>
<keyword evidence="2" id="KW-1185">Reference proteome</keyword>
<dbReference type="RefSeq" id="WP_154427632.1">
    <property type="nucleotide sequence ID" value="NZ_VUNI01000001.1"/>
</dbReference>
<protein>
    <submittedName>
        <fullName evidence="1">Chemotaxis protein</fullName>
    </submittedName>
</protein>
<evidence type="ECO:0000313" key="1">
    <source>
        <dbReference type="EMBL" id="MST73451.1"/>
    </source>
</evidence>
<organism evidence="1 2">
    <name type="scientific">Roseburia porci</name>
    <dbReference type="NCBI Taxonomy" id="2605790"/>
    <lineage>
        <taxon>Bacteria</taxon>
        <taxon>Bacillati</taxon>
        <taxon>Bacillota</taxon>
        <taxon>Clostridia</taxon>
        <taxon>Lachnospirales</taxon>
        <taxon>Lachnospiraceae</taxon>
        <taxon>Roseburia</taxon>
    </lineage>
</organism>
<dbReference type="AlphaFoldDB" id="A0A6L5YP37"/>
<name>A0A6L5YP37_9FIRM</name>
<proteinExistence type="predicted"/>
<accession>A0A6L5YP37</accession>
<evidence type="ECO:0000313" key="2">
    <source>
        <dbReference type="Proteomes" id="UP000474024"/>
    </source>
</evidence>
<dbReference type="Proteomes" id="UP000474024">
    <property type="component" value="Unassembled WGS sequence"/>
</dbReference>
<sequence>MPKGNPSAQTIASEKYQKKAGYIAKTYKLKRDVVEEFDQACEKAGISKSAQITKMMQDFIESMKTDK</sequence>
<gene>
    <name evidence="1" type="ORF">FYJ75_00195</name>
</gene>
<reference evidence="1 2" key="1">
    <citation type="submission" date="2019-08" db="EMBL/GenBank/DDBJ databases">
        <title>In-depth cultivation of the pig gut microbiome towards novel bacterial diversity and tailored functional studies.</title>
        <authorList>
            <person name="Wylensek D."/>
            <person name="Hitch T.C.A."/>
            <person name="Clavel T."/>
        </authorList>
    </citation>
    <scope>NUCLEOTIDE SEQUENCE [LARGE SCALE GENOMIC DNA]</scope>
    <source>
        <strain evidence="1 2">MUC/MUC-530-WT-4D</strain>
    </source>
</reference>
<dbReference type="EMBL" id="VUNI01000001">
    <property type="protein sequence ID" value="MST73451.1"/>
    <property type="molecule type" value="Genomic_DNA"/>
</dbReference>